<feature type="transmembrane region" description="Helical" evidence="1">
    <location>
        <begin position="147"/>
        <end position="168"/>
    </location>
</feature>
<keyword evidence="1" id="KW-0472">Membrane</keyword>
<keyword evidence="1" id="KW-1133">Transmembrane helix</keyword>
<feature type="transmembrane region" description="Helical" evidence="1">
    <location>
        <begin position="89"/>
        <end position="108"/>
    </location>
</feature>
<comment type="caution">
    <text evidence="2">The sequence shown here is derived from an EMBL/GenBank/DDBJ whole genome shotgun (WGS) entry which is preliminary data.</text>
</comment>
<evidence type="ECO:0000313" key="2">
    <source>
        <dbReference type="EMBL" id="MBD8062626.1"/>
    </source>
</evidence>
<feature type="transmembrane region" description="Helical" evidence="1">
    <location>
        <begin position="59"/>
        <end position="82"/>
    </location>
</feature>
<accession>A0ABR8Z3Y2</accession>
<feature type="transmembrane region" description="Helical" evidence="1">
    <location>
        <begin position="114"/>
        <end position="135"/>
    </location>
</feature>
<organism evidence="2 3">
    <name type="scientific">Oceanitalea stevensii</name>
    <dbReference type="NCBI Taxonomy" id="2763072"/>
    <lineage>
        <taxon>Bacteria</taxon>
        <taxon>Bacillati</taxon>
        <taxon>Actinomycetota</taxon>
        <taxon>Actinomycetes</taxon>
        <taxon>Micrococcales</taxon>
        <taxon>Bogoriellaceae</taxon>
        <taxon>Georgenia</taxon>
    </lineage>
</organism>
<reference evidence="2 3" key="1">
    <citation type="submission" date="2020-08" db="EMBL/GenBank/DDBJ databases">
        <title>A Genomic Blueprint of the Chicken Gut Microbiome.</title>
        <authorList>
            <person name="Gilroy R."/>
            <person name="Ravi A."/>
            <person name="Getino M."/>
            <person name="Pursley I."/>
            <person name="Horton D.L."/>
            <person name="Alikhan N.-F."/>
            <person name="Baker D."/>
            <person name="Gharbi K."/>
            <person name="Hall N."/>
            <person name="Watson M."/>
            <person name="Adriaenssens E.M."/>
            <person name="Foster-Nyarko E."/>
            <person name="Jarju S."/>
            <person name="Secka A."/>
            <person name="Antonio M."/>
            <person name="Oren A."/>
            <person name="Chaudhuri R."/>
            <person name="La Ragione R.M."/>
            <person name="Hildebrand F."/>
            <person name="Pallen M.J."/>
        </authorList>
    </citation>
    <scope>NUCLEOTIDE SEQUENCE [LARGE SCALE GENOMIC DNA]</scope>
    <source>
        <strain evidence="2 3">Sa1BUA1</strain>
    </source>
</reference>
<dbReference type="RefSeq" id="WP_251839730.1">
    <property type="nucleotide sequence ID" value="NZ_JACSPO010000004.1"/>
</dbReference>
<sequence>MPAPPRAAPGKREAVLGVTAAVVVLLPLLVAGAVGHQVEQVAPGGTDLGGLDVLRHNLRLGLAIGVLGWLTLGVGAAGVAAVGSVASGYVLGAHVADLGWGATLALVPHLVPELLAFVAFTGAGLHGAVWVWSYVRGAAPARALTRAVLAATAWTAAGTVLLVAAAALESTVI</sequence>
<gene>
    <name evidence="2" type="ORF">H9624_09845</name>
</gene>
<protein>
    <submittedName>
        <fullName evidence="2">Stage II sporulation protein M</fullName>
    </submittedName>
</protein>
<proteinExistence type="predicted"/>
<dbReference type="Proteomes" id="UP000661894">
    <property type="component" value="Unassembled WGS sequence"/>
</dbReference>
<evidence type="ECO:0000256" key="1">
    <source>
        <dbReference type="SAM" id="Phobius"/>
    </source>
</evidence>
<dbReference type="EMBL" id="JACSPO010000004">
    <property type="protein sequence ID" value="MBD8062626.1"/>
    <property type="molecule type" value="Genomic_DNA"/>
</dbReference>
<name>A0ABR8Z3Y2_9MICO</name>
<evidence type="ECO:0000313" key="3">
    <source>
        <dbReference type="Proteomes" id="UP000661894"/>
    </source>
</evidence>
<keyword evidence="3" id="KW-1185">Reference proteome</keyword>
<keyword evidence="1" id="KW-0812">Transmembrane</keyword>